<dbReference type="AlphaFoldDB" id="A0AAQ3UEG9"/>
<accession>A0AAQ3UEG9</accession>
<keyword evidence="8" id="KW-1185">Reference proteome</keyword>
<feature type="compositionally biased region" description="Basic and acidic residues" evidence="5">
    <location>
        <begin position="264"/>
        <end position="276"/>
    </location>
</feature>
<gene>
    <name evidence="7" type="ORF">U9M48_036439</name>
</gene>
<proteinExistence type="predicted"/>
<evidence type="ECO:0000259" key="6">
    <source>
        <dbReference type="PROSITE" id="PS51005"/>
    </source>
</evidence>
<dbReference type="SUPFAM" id="SSF101941">
    <property type="entry name" value="NAC domain"/>
    <property type="match status" value="1"/>
</dbReference>
<feature type="region of interest" description="Disordered" evidence="5">
    <location>
        <begin position="243"/>
        <end position="282"/>
    </location>
</feature>
<dbReference type="GO" id="GO:0006355">
    <property type="term" value="P:regulation of DNA-templated transcription"/>
    <property type="evidence" value="ECO:0007669"/>
    <property type="project" value="InterPro"/>
</dbReference>
<dbReference type="InterPro" id="IPR003441">
    <property type="entry name" value="NAC-dom"/>
</dbReference>
<feature type="compositionally biased region" description="Acidic residues" evidence="5">
    <location>
        <begin position="212"/>
        <end position="221"/>
    </location>
</feature>
<dbReference type="Proteomes" id="UP001341281">
    <property type="component" value="Chromosome 08"/>
</dbReference>
<keyword evidence="2" id="KW-0238">DNA-binding</keyword>
<evidence type="ECO:0000256" key="2">
    <source>
        <dbReference type="ARBA" id="ARBA00023125"/>
    </source>
</evidence>
<feature type="region of interest" description="Disordered" evidence="5">
    <location>
        <begin position="197"/>
        <end position="228"/>
    </location>
</feature>
<dbReference type="InterPro" id="IPR036093">
    <property type="entry name" value="NAC_dom_sf"/>
</dbReference>
<dbReference type="PANTHER" id="PTHR31744">
    <property type="entry name" value="PROTEIN CUP-SHAPED COTYLEDON 2-RELATED"/>
    <property type="match status" value="1"/>
</dbReference>
<keyword evidence="3" id="KW-0804">Transcription</keyword>
<evidence type="ECO:0000256" key="3">
    <source>
        <dbReference type="ARBA" id="ARBA00023163"/>
    </source>
</evidence>
<dbReference type="Gene3D" id="2.170.150.80">
    <property type="entry name" value="NAC domain"/>
    <property type="match status" value="1"/>
</dbReference>
<reference evidence="7 8" key="1">
    <citation type="submission" date="2024-02" db="EMBL/GenBank/DDBJ databases">
        <title>High-quality chromosome-scale genome assembly of Pensacola bahiagrass (Paspalum notatum Flugge var. saurae).</title>
        <authorList>
            <person name="Vega J.M."/>
            <person name="Podio M."/>
            <person name="Orjuela J."/>
            <person name="Siena L.A."/>
            <person name="Pessino S.C."/>
            <person name="Combes M.C."/>
            <person name="Mariac C."/>
            <person name="Albertini E."/>
            <person name="Pupilli F."/>
            <person name="Ortiz J.P.A."/>
            <person name="Leblanc O."/>
        </authorList>
    </citation>
    <scope>NUCLEOTIDE SEQUENCE [LARGE SCALE GENOMIC DNA]</scope>
    <source>
        <strain evidence="7">R1</strain>
        <tissue evidence="7">Leaf</tissue>
    </source>
</reference>
<dbReference type="PROSITE" id="PS51005">
    <property type="entry name" value="NAC"/>
    <property type="match status" value="1"/>
</dbReference>
<dbReference type="PANTHER" id="PTHR31744:SF93">
    <property type="entry name" value="NAC DOMAIN-CONTAINING PROTEIN"/>
    <property type="match status" value="1"/>
</dbReference>
<evidence type="ECO:0000256" key="5">
    <source>
        <dbReference type="SAM" id="MobiDB-lite"/>
    </source>
</evidence>
<keyword evidence="4" id="KW-0539">Nucleus</keyword>
<dbReference type="EMBL" id="CP144752">
    <property type="protein sequence ID" value="WVZ90109.1"/>
    <property type="molecule type" value="Genomic_DNA"/>
</dbReference>
<protein>
    <recommendedName>
        <fullName evidence="6">NAC domain-containing protein</fullName>
    </recommendedName>
</protein>
<sequence>MPATVAMEVKEGAKPRLPPGFRFRPTDEELVVHYLRRRALASPLPAAVDIPDVRILAHDPSDLLPPGWSEQERYFFTCKEAKYVKGRRANRATGAGYWKATGKEKPVAVAVPVAARGEGQGQAVLVGMKRSLVFYRGKPPTGSKTDWVMHEYRLAGAGLAPCRRGAQDQQGGGDAVARPAEGWVLCRVFRKKGSASSAANAAASPAGRSDDGEAEEAEEGGATEVESTGGFIDFFARAAADAERRQQLRRAASPVVSSSCLTDASHEQHGPREQETTSRGAA</sequence>
<keyword evidence="1" id="KW-0805">Transcription regulation</keyword>
<evidence type="ECO:0000256" key="1">
    <source>
        <dbReference type="ARBA" id="ARBA00023015"/>
    </source>
</evidence>
<dbReference type="GO" id="GO:0003677">
    <property type="term" value="F:DNA binding"/>
    <property type="evidence" value="ECO:0007669"/>
    <property type="project" value="UniProtKB-KW"/>
</dbReference>
<evidence type="ECO:0000313" key="8">
    <source>
        <dbReference type="Proteomes" id="UP001341281"/>
    </source>
</evidence>
<organism evidence="7 8">
    <name type="scientific">Paspalum notatum var. saurae</name>
    <dbReference type="NCBI Taxonomy" id="547442"/>
    <lineage>
        <taxon>Eukaryota</taxon>
        <taxon>Viridiplantae</taxon>
        <taxon>Streptophyta</taxon>
        <taxon>Embryophyta</taxon>
        <taxon>Tracheophyta</taxon>
        <taxon>Spermatophyta</taxon>
        <taxon>Magnoliopsida</taxon>
        <taxon>Liliopsida</taxon>
        <taxon>Poales</taxon>
        <taxon>Poaceae</taxon>
        <taxon>PACMAD clade</taxon>
        <taxon>Panicoideae</taxon>
        <taxon>Andropogonodae</taxon>
        <taxon>Paspaleae</taxon>
        <taxon>Paspalinae</taxon>
        <taxon>Paspalum</taxon>
    </lineage>
</organism>
<feature type="domain" description="NAC" evidence="6">
    <location>
        <begin position="17"/>
        <end position="191"/>
    </location>
</feature>
<name>A0AAQ3UEG9_PASNO</name>
<evidence type="ECO:0000313" key="7">
    <source>
        <dbReference type="EMBL" id="WVZ90109.1"/>
    </source>
</evidence>
<dbReference type="Pfam" id="PF02365">
    <property type="entry name" value="NAM"/>
    <property type="match status" value="1"/>
</dbReference>
<evidence type="ECO:0000256" key="4">
    <source>
        <dbReference type="ARBA" id="ARBA00023242"/>
    </source>
</evidence>
<feature type="compositionally biased region" description="Low complexity" evidence="5">
    <location>
        <begin position="197"/>
        <end position="207"/>
    </location>
</feature>